<dbReference type="SUPFAM" id="SSF52743">
    <property type="entry name" value="Subtilisin-like"/>
    <property type="match status" value="1"/>
</dbReference>
<dbReference type="GO" id="GO:0005576">
    <property type="term" value="C:extracellular region"/>
    <property type="evidence" value="ECO:0007669"/>
    <property type="project" value="UniProtKB-SubCell"/>
</dbReference>
<sequence>MLYRRLLTTLALSILLSWLSLLTHSSSLSRRVPHETRRSIPHGWQPIQRAEPSMVLPLRIGLAQSNTHLLESFLNDVSHPVSPNYGKHWSPAKVAETFRPSNESLETVRAWLADNGIQAHRTRVSHGGGWIHTDVTIEEAEALLGTDYYVYQNAAEDREHIACGSTYHLPEHVSKHVELITPTLHFDVPKRRSVVNRTSKPSVGGGPRVGPKIDVGHFLVVFNDLDHCDEQITLDCLRALYNFQYEFVSNMSTIGVVEMTPETHDPSDLDVFFGNFSTDQVGERPILVGIDGGVILTGAPDSYLAESSLDLQYAMGLVGKNQSVLLYQVGDPVEGGSFNNLLDALDATFCTFEGGDDPTQDGVYPDTQQGGFDEPEQCGSIKPADVITNSYGYNEAELTPFYMTRQCTEYGKLGLMGVTFLYASGDSGVGGNGDLCLEPNGTQAVGAAIFNPGFPGGCPWVTNVGATQISPGNPVTAPETASAEFGSGGGWSNVFAMPDYQKSAVQGYLKEFPPSFPSNIWNSTGISRAYPDIAGNGWNYTVAIDGEFFLIGGTSAASPMSAAMLTAINDARLSQGKSPIGFINPTIYSDAFQGLFNDITTGSNPGCGTDGFTAEVGWDPVTGLGTINFQKLLAAWLELP</sequence>
<dbReference type="AlphaFoldDB" id="A0A8E2DMC1"/>
<evidence type="ECO:0000256" key="4">
    <source>
        <dbReference type="ARBA" id="ARBA00022801"/>
    </source>
</evidence>
<dbReference type="GO" id="GO:0004252">
    <property type="term" value="F:serine-type endopeptidase activity"/>
    <property type="evidence" value="ECO:0007669"/>
    <property type="project" value="UniProtKB-UniRule"/>
</dbReference>
<dbReference type="GO" id="GO:0008240">
    <property type="term" value="F:tripeptidyl-peptidase activity"/>
    <property type="evidence" value="ECO:0007669"/>
    <property type="project" value="TreeGrafter"/>
</dbReference>
<keyword evidence="2 8" id="KW-0645">Protease</keyword>
<keyword evidence="3 8" id="KW-0479">Metal-binding</keyword>
<feature type="active site" description="Charge relay system" evidence="8">
    <location>
        <position position="310"/>
    </location>
</feature>
<comment type="cofactor">
    <cofactor evidence="8">
        <name>Ca(2+)</name>
        <dbReference type="ChEBI" id="CHEBI:29108"/>
    </cofactor>
    <text evidence="8">Binds 1 Ca(2+) ion per subunit.</text>
</comment>
<keyword evidence="7" id="KW-0865">Zymogen</keyword>
<evidence type="ECO:0000313" key="12">
    <source>
        <dbReference type="Proteomes" id="UP000250043"/>
    </source>
</evidence>
<feature type="chain" id="PRO_5034044348" evidence="9">
    <location>
        <begin position="26"/>
        <end position="640"/>
    </location>
</feature>
<dbReference type="InterPro" id="IPR030400">
    <property type="entry name" value="Sedolisin_dom"/>
</dbReference>
<accession>A0A8E2DMC1</accession>
<proteinExistence type="predicted"/>
<keyword evidence="5 8" id="KW-0720">Serine protease</keyword>
<dbReference type="CDD" id="cd04056">
    <property type="entry name" value="Peptidases_S53"/>
    <property type="match status" value="1"/>
</dbReference>
<dbReference type="PANTHER" id="PTHR14218:SF19">
    <property type="entry name" value="SERINE PROTEASE AORO, PUTATIVE (AFU_ORTHOLOGUE AFUA_6G10250)-RELATED"/>
    <property type="match status" value="1"/>
</dbReference>
<evidence type="ECO:0000259" key="10">
    <source>
        <dbReference type="PROSITE" id="PS51695"/>
    </source>
</evidence>
<dbReference type="PROSITE" id="PS51695">
    <property type="entry name" value="SEDOLISIN"/>
    <property type="match status" value="1"/>
</dbReference>
<gene>
    <name evidence="11" type="ORF">OBBRIDRAFT_776304</name>
</gene>
<feature type="binding site" evidence="8">
    <location>
        <position position="598"/>
    </location>
    <ligand>
        <name>Ca(2+)</name>
        <dbReference type="ChEBI" id="CHEBI:29108"/>
    </ligand>
</feature>
<evidence type="ECO:0000256" key="5">
    <source>
        <dbReference type="ARBA" id="ARBA00022825"/>
    </source>
</evidence>
<name>A0A8E2DMC1_9APHY</name>
<dbReference type="SMART" id="SM00944">
    <property type="entry name" value="Pro-kuma_activ"/>
    <property type="match status" value="1"/>
</dbReference>
<evidence type="ECO:0000256" key="8">
    <source>
        <dbReference type="PROSITE-ProRule" id="PRU01032"/>
    </source>
</evidence>
<organism evidence="11 12">
    <name type="scientific">Obba rivulosa</name>
    <dbReference type="NCBI Taxonomy" id="1052685"/>
    <lineage>
        <taxon>Eukaryota</taxon>
        <taxon>Fungi</taxon>
        <taxon>Dikarya</taxon>
        <taxon>Basidiomycota</taxon>
        <taxon>Agaricomycotina</taxon>
        <taxon>Agaricomycetes</taxon>
        <taxon>Polyporales</taxon>
        <taxon>Gelatoporiaceae</taxon>
        <taxon>Obba</taxon>
    </lineage>
</organism>
<dbReference type="Pfam" id="PF09286">
    <property type="entry name" value="Pro-kuma_activ"/>
    <property type="match status" value="1"/>
</dbReference>
<keyword evidence="4 8" id="KW-0378">Hydrolase</keyword>
<keyword evidence="9" id="KW-0732">Signal</keyword>
<feature type="domain" description="Peptidase S53" evidence="10">
    <location>
        <begin position="231"/>
        <end position="639"/>
    </location>
</feature>
<dbReference type="GO" id="GO:0006508">
    <property type="term" value="P:proteolysis"/>
    <property type="evidence" value="ECO:0007669"/>
    <property type="project" value="UniProtKB-KW"/>
</dbReference>
<evidence type="ECO:0000256" key="9">
    <source>
        <dbReference type="SAM" id="SignalP"/>
    </source>
</evidence>
<dbReference type="Proteomes" id="UP000250043">
    <property type="component" value="Unassembled WGS sequence"/>
</dbReference>
<feature type="binding site" evidence="8">
    <location>
        <position position="617"/>
    </location>
    <ligand>
        <name>Ca(2+)</name>
        <dbReference type="ChEBI" id="CHEBI:29108"/>
    </ligand>
</feature>
<dbReference type="CDD" id="cd11377">
    <property type="entry name" value="Pro-peptidase_S53"/>
    <property type="match status" value="1"/>
</dbReference>
<dbReference type="InterPro" id="IPR050819">
    <property type="entry name" value="Tripeptidyl-peptidase_I"/>
</dbReference>
<evidence type="ECO:0000256" key="7">
    <source>
        <dbReference type="ARBA" id="ARBA00023145"/>
    </source>
</evidence>
<feature type="binding site" evidence="8">
    <location>
        <position position="619"/>
    </location>
    <ligand>
        <name>Ca(2+)</name>
        <dbReference type="ChEBI" id="CHEBI:29108"/>
    </ligand>
</feature>
<comment type="subcellular location">
    <subcellularLocation>
        <location evidence="1">Secreted</location>
        <location evidence="1">Extracellular space</location>
    </subcellularLocation>
</comment>
<keyword evidence="6 8" id="KW-0106">Calcium</keyword>
<dbReference type="OrthoDB" id="409122at2759"/>
<feature type="active site" description="Charge relay system" evidence="8">
    <location>
        <position position="555"/>
    </location>
</feature>
<feature type="signal peptide" evidence="9">
    <location>
        <begin position="1"/>
        <end position="25"/>
    </location>
</feature>
<evidence type="ECO:0000256" key="1">
    <source>
        <dbReference type="ARBA" id="ARBA00004239"/>
    </source>
</evidence>
<keyword evidence="12" id="KW-1185">Reference proteome</keyword>
<dbReference type="PROSITE" id="PS00138">
    <property type="entry name" value="SUBTILASE_SER"/>
    <property type="match status" value="1"/>
</dbReference>
<dbReference type="EMBL" id="KV722397">
    <property type="protein sequence ID" value="OCH90819.1"/>
    <property type="molecule type" value="Genomic_DNA"/>
</dbReference>
<feature type="active site" description="Charge relay system" evidence="8">
    <location>
        <position position="306"/>
    </location>
</feature>
<dbReference type="GO" id="GO:0046872">
    <property type="term" value="F:metal ion binding"/>
    <property type="evidence" value="ECO:0007669"/>
    <property type="project" value="UniProtKB-UniRule"/>
</dbReference>
<reference evidence="11 12" key="1">
    <citation type="submission" date="2016-07" db="EMBL/GenBank/DDBJ databases">
        <title>Draft genome of the white-rot fungus Obba rivulosa 3A-2.</title>
        <authorList>
            <consortium name="DOE Joint Genome Institute"/>
            <person name="Miettinen O."/>
            <person name="Riley R."/>
            <person name="Acob R."/>
            <person name="Barry K."/>
            <person name="Cullen D."/>
            <person name="De Vries R."/>
            <person name="Hainaut M."/>
            <person name="Hatakka A."/>
            <person name="Henrissat B."/>
            <person name="Hilden K."/>
            <person name="Kuo R."/>
            <person name="Labutti K."/>
            <person name="Lipzen A."/>
            <person name="Makela M.R."/>
            <person name="Sandor L."/>
            <person name="Spatafora J.W."/>
            <person name="Grigoriev I.V."/>
            <person name="Hibbett D.S."/>
        </authorList>
    </citation>
    <scope>NUCLEOTIDE SEQUENCE [LARGE SCALE GENOMIC DNA]</scope>
    <source>
        <strain evidence="11 12">3A-2</strain>
    </source>
</reference>
<evidence type="ECO:0000256" key="3">
    <source>
        <dbReference type="ARBA" id="ARBA00022723"/>
    </source>
</evidence>
<evidence type="ECO:0000256" key="2">
    <source>
        <dbReference type="ARBA" id="ARBA00022670"/>
    </source>
</evidence>
<evidence type="ECO:0000313" key="11">
    <source>
        <dbReference type="EMBL" id="OCH90819.1"/>
    </source>
</evidence>
<feature type="binding site" evidence="8">
    <location>
        <position position="599"/>
    </location>
    <ligand>
        <name>Ca(2+)</name>
        <dbReference type="ChEBI" id="CHEBI:29108"/>
    </ligand>
</feature>
<dbReference type="InterPro" id="IPR023828">
    <property type="entry name" value="Peptidase_S8_Ser-AS"/>
</dbReference>
<dbReference type="InterPro" id="IPR036852">
    <property type="entry name" value="Peptidase_S8/S53_dom_sf"/>
</dbReference>
<protein>
    <submittedName>
        <fullName evidence="11">Subtilisin-like protein</fullName>
    </submittedName>
</protein>
<dbReference type="SUPFAM" id="SSF54897">
    <property type="entry name" value="Protease propeptides/inhibitors"/>
    <property type="match status" value="1"/>
</dbReference>
<dbReference type="PANTHER" id="PTHR14218">
    <property type="entry name" value="PROTEASE S8 TRIPEPTIDYL PEPTIDASE I CLN2"/>
    <property type="match status" value="1"/>
</dbReference>
<dbReference type="Gene3D" id="3.40.50.200">
    <property type="entry name" value="Peptidase S8/S53 domain"/>
    <property type="match status" value="1"/>
</dbReference>
<dbReference type="InterPro" id="IPR015366">
    <property type="entry name" value="S53_propep"/>
</dbReference>
<evidence type="ECO:0000256" key="6">
    <source>
        <dbReference type="ARBA" id="ARBA00022837"/>
    </source>
</evidence>